<dbReference type="Proteomes" id="UP000053864">
    <property type="component" value="Unassembled WGS sequence"/>
</dbReference>
<evidence type="ECO:0000313" key="3">
    <source>
        <dbReference type="EMBL" id="ETL24406.1"/>
    </source>
</evidence>
<accession>W2FJP8</accession>
<reference evidence="4" key="1">
    <citation type="submission" date="2013-11" db="EMBL/GenBank/DDBJ databases">
        <title>The Genome Sequence of Phytophthora parasitica CHvinca01.</title>
        <authorList>
            <consortium name="The Broad Institute Genomics Platform"/>
            <person name="Russ C."/>
            <person name="Tyler B."/>
            <person name="Panabieres F."/>
            <person name="Shan W."/>
            <person name="Tripathy S."/>
            <person name="Grunwald N."/>
            <person name="Machado M."/>
            <person name="Johnson C.S."/>
            <person name="Arredondo F."/>
            <person name="Hong C."/>
            <person name="Coffey M."/>
            <person name="Young S.K."/>
            <person name="Zeng Q."/>
            <person name="Gargeya S."/>
            <person name="Fitzgerald M."/>
            <person name="Abouelleil A."/>
            <person name="Alvarado L."/>
            <person name="Chapman S.B."/>
            <person name="Gainer-Dewar J."/>
            <person name="Goldberg J."/>
            <person name="Griggs A."/>
            <person name="Gujja S."/>
            <person name="Hansen M."/>
            <person name="Howarth C."/>
            <person name="Imamovic A."/>
            <person name="Ireland A."/>
            <person name="Larimer J."/>
            <person name="McCowan C."/>
            <person name="Murphy C."/>
            <person name="Pearson M."/>
            <person name="Poon T.W."/>
            <person name="Priest M."/>
            <person name="Roberts A."/>
            <person name="Saif S."/>
            <person name="Shea T."/>
            <person name="Sykes S."/>
            <person name="Wortman J."/>
            <person name="Nusbaum C."/>
            <person name="Birren B."/>
        </authorList>
    </citation>
    <scope>NUCLEOTIDE SEQUENCE [LARGE SCALE GENOMIC DNA]</scope>
    <source>
        <strain evidence="4">CHvinca01</strain>
    </source>
</reference>
<dbReference type="EMBL" id="KI683488">
    <property type="protein sequence ID" value="ETL77628.1"/>
    <property type="molecule type" value="Genomic_DNA"/>
</dbReference>
<sequence>MLFIGASRQKRSGRQSASSRQEHHQRRHAL</sequence>
<evidence type="ECO:0000256" key="1">
    <source>
        <dbReference type="SAM" id="MobiDB-lite"/>
    </source>
</evidence>
<evidence type="ECO:0000313" key="4">
    <source>
        <dbReference type="EMBL" id="ETL77628.1"/>
    </source>
</evidence>
<name>W2FJP8_PHYNI</name>
<feature type="region of interest" description="Disordered" evidence="1">
    <location>
        <begin position="1"/>
        <end position="30"/>
    </location>
</feature>
<reference evidence="2" key="2">
    <citation type="submission" date="2013-11" db="EMBL/GenBank/DDBJ databases">
        <title>The Genome Sequence of Phytophthora parasitica CJ02B3.</title>
        <authorList>
            <consortium name="The Broad Institute Genomics Platform"/>
            <person name="Russ C."/>
            <person name="Tyler B."/>
            <person name="Panabieres F."/>
            <person name="Shan W."/>
            <person name="Tripathy S."/>
            <person name="Grunwald N."/>
            <person name="Machado M."/>
            <person name="Johnson C.S."/>
            <person name="Arredondo F."/>
            <person name="Hong C."/>
            <person name="Coffey M."/>
            <person name="Young S.K."/>
            <person name="Zeng Q."/>
            <person name="Gargeya S."/>
            <person name="Fitzgerald M."/>
            <person name="Abouelleil A."/>
            <person name="Alvarado L."/>
            <person name="Chapman S.B."/>
            <person name="Gainer-Dewar J."/>
            <person name="Goldberg J."/>
            <person name="Griggs A."/>
            <person name="Gujja S."/>
            <person name="Hansen M."/>
            <person name="Howarth C."/>
            <person name="Imamovic A."/>
            <person name="Ireland A."/>
            <person name="Larimer J."/>
            <person name="McCowan C."/>
            <person name="Murphy C."/>
            <person name="Pearson M."/>
            <person name="Poon T.W."/>
            <person name="Priest M."/>
            <person name="Roberts A."/>
            <person name="Saif S."/>
            <person name="Shea T."/>
            <person name="Sykes S."/>
            <person name="Wortman J."/>
            <person name="Nusbaum C."/>
            <person name="Birren B."/>
        </authorList>
    </citation>
    <scope>NUCLEOTIDE SEQUENCE [LARGE SCALE GENOMIC DNA]</scope>
    <source>
        <strain evidence="2">CJ02B3</strain>
    </source>
</reference>
<protein>
    <submittedName>
        <fullName evidence="2">Uncharacterized protein</fullName>
    </submittedName>
</protein>
<proteinExistence type="predicted"/>
<dbReference type="EMBL" id="KI676781">
    <property type="protein sequence ID" value="ETL24406.1"/>
    <property type="molecule type" value="Genomic_DNA"/>
</dbReference>
<dbReference type="EMBL" id="KI689945">
    <property type="protein sequence ID" value="ETK70962.1"/>
    <property type="molecule type" value="Genomic_DNA"/>
</dbReference>
<dbReference type="Proteomes" id="UP000053236">
    <property type="component" value="Unassembled WGS sequence"/>
</dbReference>
<reference evidence="3" key="3">
    <citation type="submission" date="2013-11" db="EMBL/GenBank/DDBJ databases">
        <title>The Genome Sequence of Phytophthora parasitica CJ05E6.</title>
        <authorList>
            <consortium name="The Broad Institute Genomics Platform"/>
            <person name="Russ C."/>
            <person name="Tyler B."/>
            <person name="Panabieres F."/>
            <person name="Shan W."/>
            <person name="Tripathy S."/>
            <person name="Grunwald N."/>
            <person name="Machado M."/>
            <person name="Johnson C.S."/>
            <person name="Arredondo F."/>
            <person name="Hong C."/>
            <person name="Coffey M."/>
            <person name="Young S.K."/>
            <person name="Zeng Q."/>
            <person name="Gargeya S."/>
            <person name="Fitzgerald M."/>
            <person name="Abouelleil A."/>
            <person name="Alvarado L."/>
            <person name="Chapman S.B."/>
            <person name="Gainer-Dewar J."/>
            <person name="Goldberg J."/>
            <person name="Griggs A."/>
            <person name="Gujja S."/>
            <person name="Hansen M."/>
            <person name="Howarth C."/>
            <person name="Imamovic A."/>
            <person name="Ireland A."/>
            <person name="Larimer J."/>
            <person name="McCowan C."/>
            <person name="Murphy C."/>
            <person name="Pearson M."/>
            <person name="Poon T.W."/>
            <person name="Priest M."/>
            <person name="Roberts A."/>
            <person name="Saif S."/>
            <person name="Shea T."/>
            <person name="Sykes S."/>
            <person name="Wortman J."/>
            <person name="Nusbaum C."/>
            <person name="Birren B."/>
        </authorList>
    </citation>
    <scope>NUCLEOTIDE SEQUENCE [LARGE SCALE GENOMIC DNA]</scope>
    <source>
        <strain evidence="3">CJ05E6</strain>
    </source>
</reference>
<organism evidence="2">
    <name type="scientific">Phytophthora nicotianae</name>
    <name type="common">Potato buckeye rot agent</name>
    <name type="synonym">Phytophthora parasitica</name>
    <dbReference type="NCBI Taxonomy" id="4792"/>
    <lineage>
        <taxon>Eukaryota</taxon>
        <taxon>Sar</taxon>
        <taxon>Stramenopiles</taxon>
        <taxon>Oomycota</taxon>
        <taxon>Peronosporomycetes</taxon>
        <taxon>Peronosporales</taxon>
        <taxon>Peronosporaceae</taxon>
        <taxon>Phytophthora</taxon>
    </lineage>
</organism>
<dbReference type="AlphaFoldDB" id="W2FJP8"/>
<evidence type="ECO:0000313" key="2">
    <source>
        <dbReference type="EMBL" id="ETK70962.1"/>
    </source>
</evidence>
<gene>
    <name evidence="2" type="ORF">L915_21709</name>
    <name evidence="3" type="ORF">L916_21580</name>
    <name evidence="4" type="ORF">L917_21429</name>
</gene>
<dbReference type="Proteomes" id="UP000054423">
    <property type="component" value="Unassembled WGS sequence"/>
</dbReference>